<proteinExistence type="predicted"/>
<keyword evidence="2" id="KW-1185">Reference proteome</keyword>
<dbReference type="Gramene" id="OE9A070360T1">
    <property type="protein sequence ID" value="OE9A070360C1"/>
    <property type="gene ID" value="OE9A070360"/>
</dbReference>
<sequence length="76" mass="7959">KAILSSRLEIFAYLSVLCIPTSKVIFLAPVSDASLGVGRALLGTFIAGRVTMTVHSRGPAGSQVPFVLDPTDGERS</sequence>
<organism evidence="1 2">
    <name type="scientific">Olea europaea subsp. europaea</name>
    <dbReference type="NCBI Taxonomy" id="158383"/>
    <lineage>
        <taxon>Eukaryota</taxon>
        <taxon>Viridiplantae</taxon>
        <taxon>Streptophyta</taxon>
        <taxon>Embryophyta</taxon>
        <taxon>Tracheophyta</taxon>
        <taxon>Spermatophyta</taxon>
        <taxon>Magnoliopsida</taxon>
        <taxon>eudicotyledons</taxon>
        <taxon>Gunneridae</taxon>
        <taxon>Pentapetalae</taxon>
        <taxon>asterids</taxon>
        <taxon>lamiids</taxon>
        <taxon>Lamiales</taxon>
        <taxon>Oleaceae</taxon>
        <taxon>Oleeae</taxon>
        <taxon>Olea</taxon>
    </lineage>
</organism>
<evidence type="ECO:0000313" key="1">
    <source>
        <dbReference type="EMBL" id="CAA2962644.1"/>
    </source>
</evidence>
<dbReference type="EMBL" id="CACTIH010001236">
    <property type="protein sequence ID" value="CAA2962644.1"/>
    <property type="molecule type" value="Genomic_DNA"/>
</dbReference>
<name>A0A8S0QBZ5_OLEEU</name>
<feature type="non-terminal residue" evidence="1">
    <location>
        <position position="1"/>
    </location>
</feature>
<gene>
    <name evidence="1" type="ORF">OLEA9_A070360</name>
</gene>
<accession>A0A8S0QBZ5</accession>
<protein>
    <submittedName>
        <fullName evidence="1">Uncharacterized protein</fullName>
    </submittedName>
</protein>
<evidence type="ECO:0000313" key="2">
    <source>
        <dbReference type="Proteomes" id="UP000594638"/>
    </source>
</evidence>
<dbReference type="Proteomes" id="UP000594638">
    <property type="component" value="Unassembled WGS sequence"/>
</dbReference>
<comment type="caution">
    <text evidence="1">The sequence shown here is derived from an EMBL/GenBank/DDBJ whole genome shotgun (WGS) entry which is preliminary data.</text>
</comment>
<dbReference type="AlphaFoldDB" id="A0A8S0QBZ5"/>
<reference evidence="1 2" key="1">
    <citation type="submission" date="2019-12" db="EMBL/GenBank/DDBJ databases">
        <authorList>
            <person name="Alioto T."/>
            <person name="Alioto T."/>
            <person name="Gomez Garrido J."/>
        </authorList>
    </citation>
    <scope>NUCLEOTIDE SEQUENCE [LARGE SCALE GENOMIC DNA]</scope>
</reference>